<proteinExistence type="predicted"/>
<sequence length="125" mass="13544">MKLHQDDISDQNVITGYGDDHVTINGEAHHGHLIVMPDRIQHDWAPAGFEGLADTHVAVLADLGVEIVLIGTGRRQRFPSPQILRPLIDAGIGMEIMDVAAACRTYNILVGENRSVAAALLFDIA</sequence>
<evidence type="ECO:0000313" key="1">
    <source>
        <dbReference type="EMBL" id="QID18118.1"/>
    </source>
</evidence>
<dbReference type="CDD" id="cd05560">
    <property type="entry name" value="Xcc1710_like"/>
    <property type="match status" value="1"/>
</dbReference>
<dbReference type="KEGG" id="azq:G3580_11010"/>
<protein>
    <submittedName>
        <fullName evidence="1">Xcc1710-like domain-containing protein</fullName>
    </submittedName>
</protein>
<dbReference type="Pfam" id="PF04430">
    <property type="entry name" value="DUF498"/>
    <property type="match status" value="1"/>
</dbReference>
<dbReference type="SUPFAM" id="SSF64076">
    <property type="entry name" value="MTH938-like"/>
    <property type="match status" value="1"/>
</dbReference>
<name>A0A6C1B5Y7_9RHOO</name>
<keyword evidence="2" id="KW-1185">Reference proteome</keyword>
<dbReference type="Gene3D" id="3.40.1230.10">
    <property type="entry name" value="MTH938-like"/>
    <property type="match status" value="1"/>
</dbReference>
<evidence type="ECO:0000313" key="2">
    <source>
        <dbReference type="Proteomes" id="UP000501991"/>
    </source>
</evidence>
<dbReference type="PANTHER" id="PTHR21192">
    <property type="entry name" value="NUCLEAR PROTEIN E3-3"/>
    <property type="match status" value="1"/>
</dbReference>
<dbReference type="InterPro" id="IPR007523">
    <property type="entry name" value="NDUFAF3/AAMDC"/>
</dbReference>
<dbReference type="Proteomes" id="UP000501991">
    <property type="component" value="Chromosome"/>
</dbReference>
<reference evidence="1 2" key="1">
    <citation type="submission" date="2020-02" db="EMBL/GenBank/DDBJ databases">
        <title>Nitrogenibacter mangrovi gen. nov., sp. nov. isolated from mangrove sediment, a denitrifying betaproteobacterium.</title>
        <authorList>
            <person name="Liao H."/>
            <person name="Tian Y."/>
        </authorList>
    </citation>
    <scope>NUCLEOTIDE SEQUENCE [LARGE SCALE GENOMIC DNA]</scope>
    <source>
        <strain evidence="1 2">M9-3-2</strain>
    </source>
</reference>
<dbReference type="PANTHER" id="PTHR21192:SF2">
    <property type="entry name" value="NADH DEHYDROGENASE [UBIQUINONE] 1 ALPHA SUBCOMPLEX ASSEMBLY FACTOR 3"/>
    <property type="match status" value="1"/>
</dbReference>
<dbReference type="RefSeq" id="WP_173765464.1">
    <property type="nucleotide sequence ID" value="NZ_CP048836.1"/>
</dbReference>
<accession>A0A6C1B5Y7</accession>
<dbReference type="EMBL" id="CP048836">
    <property type="protein sequence ID" value="QID18118.1"/>
    <property type="molecule type" value="Genomic_DNA"/>
</dbReference>
<organism evidence="1 2">
    <name type="scientific">Nitrogeniibacter mangrovi</name>
    <dbReference type="NCBI Taxonomy" id="2016596"/>
    <lineage>
        <taxon>Bacteria</taxon>
        <taxon>Pseudomonadati</taxon>
        <taxon>Pseudomonadota</taxon>
        <taxon>Betaproteobacteria</taxon>
        <taxon>Rhodocyclales</taxon>
        <taxon>Zoogloeaceae</taxon>
        <taxon>Nitrogeniibacter</taxon>
    </lineage>
</organism>
<dbReference type="AlphaFoldDB" id="A0A6C1B5Y7"/>
<dbReference type="InterPro" id="IPR036748">
    <property type="entry name" value="MTH938-like_sf"/>
</dbReference>
<gene>
    <name evidence="1" type="ORF">G3580_11010</name>
</gene>